<reference evidence="2" key="1">
    <citation type="submission" date="2020-02" db="EMBL/GenBank/DDBJ databases">
        <authorList>
            <person name="Meier V. D."/>
        </authorList>
    </citation>
    <scope>NUCLEOTIDE SEQUENCE</scope>
    <source>
        <strain evidence="2">AVDCRST_MAG02</strain>
    </source>
</reference>
<evidence type="ECO:0000256" key="1">
    <source>
        <dbReference type="SAM" id="MobiDB-lite"/>
    </source>
</evidence>
<proteinExistence type="predicted"/>
<evidence type="ECO:0000313" key="2">
    <source>
        <dbReference type="EMBL" id="CAA9472686.1"/>
    </source>
</evidence>
<name>A0A6J4RLX2_9ACTN</name>
<sequence length="102" mass="10928">MPSPLLDSARMETMTNSAGYTKEEIARAGHEIYERDIRAAVEPDHDGRFLAVDVTTGRYEIADDELGAFDRAEEKALTGPSSCSGWADAPPTASAVAEAGLR</sequence>
<gene>
    <name evidence="2" type="ORF">AVDCRST_MAG02-3865</name>
</gene>
<accession>A0A6J4RLX2</accession>
<feature type="region of interest" description="Disordered" evidence="1">
    <location>
        <begin position="79"/>
        <end position="102"/>
    </location>
</feature>
<organism evidence="2">
    <name type="scientific">uncultured Rubrobacteraceae bacterium</name>
    <dbReference type="NCBI Taxonomy" id="349277"/>
    <lineage>
        <taxon>Bacteria</taxon>
        <taxon>Bacillati</taxon>
        <taxon>Actinomycetota</taxon>
        <taxon>Rubrobacteria</taxon>
        <taxon>Rubrobacterales</taxon>
        <taxon>Rubrobacteraceae</taxon>
        <taxon>environmental samples</taxon>
    </lineage>
</organism>
<dbReference type="AlphaFoldDB" id="A0A6J4RLX2"/>
<dbReference type="EMBL" id="CADCVH010000106">
    <property type="protein sequence ID" value="CAA9472686.1"/>
    <property type="molecule type" value="Genomic_DNA"/>
</dbReference>
<protein>
    <submittedName>
        <fullName evidence="2">Uncharacterized protein</fullName>
    </submittedName>
</protein>